<dbReference type="AlphaFoldDB" id="A0A5C6P0V1"/>
<evidence type="ECO:0000313" key="3">
    <source>
        <dbReference type="Proteomes" id="UP000324091"/>
    </source>
</evidence>
<sequence length="331" mass="36599">MKPLKCWKGYLRVNDNALCRSHWHILWLFRPSGEAADTAPLYCCNPLNTPLTRNEDIPDPRKGVGASATAEWRRGPSALATKTRERISQHEEVSAAARSLVTTGCAVQKKQRGETADVHLLGLPCCSWSLSGTGASFSLREPIFLQPICESERSSKELERERGREGAGGFDTAIEAPRLPWRWPPYMAIGVKEQSEWAAEGSASNETERLKVSSRSGAEVGRTPSNGGKPGSPRSLCRCFVEHAVIRVGGRPERDFRSLNPTDAFMASRIRTQLYPLEEQPEQSNHHVPRRSGRLLADLHIRTNMAPRNVEDAQLTHANAADPIPPGITLK</sequence>
<proteinExistence type="predicted"/>
<gene>
    <name evidence="2" type="ORF">D4764_15G0001320</name>
</gene>
<reference evidence="2 3" key="1">
    <citation type="submission" date="2019-04" db="EMBL/GenBank/DDBJ databases">
        <title>Chromosome genome assembly for Takifugu flavidus.</title>
        <authorList>
            <person name="Xiao S."/>
        </authorList>
    </citation>
    <scope>NUCLEOTIDE SEQUENCE [LARGE SCALE GENOMIC DNA]</scope>
    <source>
        <strain evidence="2">HTHZ2018</strain>
        <tissue evidence="2">Muscle</tissue>
    </source>
</reference>
<feature type="region of interest" description="Disordered" evidence="1">
    <location>
        <begin position="198"/>
        <end position="234"/>
    </location>
</feature>
<dbReference type="EMBL" id="RHFK02000007">
    <property type="protein sequence ID" value="TWW72738.1"/>
    <property type="molecule type" value="Genomic_DNA"/>
</dbReference>
<evidence type="ECO:0000313" key="2">
    <source>
        <dbReference type="EMBL" id="TWW72738.1"/>
    </source>
</evidence>
<dbReference type="Proteomes" id="UP000324091">
    <property type="component" value="Chromosome 15"/>
</dbReference>
<comment type="caution">
    <text evidence="2">The sequence shown here is derived from an EMBL/GenBank/DDBJ whole genome shotgun (WGS) entry which is preliminary data.</text>
</comment>
<evidence type="ECO:0000256" key="1">
    <source>
        <dbReference type="SAM" id="MobiDB-lite"/>
    </source>
</evidence>
<keyword evidence="3" id="KW-1185">Reference proteome</keyword>
<protein>
    <submittedName>
        <fullName evidence="2">Uncharacterized protein</fullName>
    </submittedName>
</protein>
<name>A0A5C6P0V1_9TELE</name>
<feature type="region of interest" description="Disordered" evidence="1">
    <location>
        <begin position="54"/>
        <end position="86"/>
    </location>
</feature>
<organism evidence="2 3">
    <name type="scientific">Takifugu flavidus</name>
    <name type="common">sansaifugu</name>
    <dbReference type="NCBI Taxonomy" id="433684"/>
    <lineage>
        <taxon>Eukaryota</taxon>
        <taxon>Metazoa</taxon>
        <taxon>Chordata</taxon>
        <taxon>Craniata</taxon>
        <taxon>Vertebrata</taxon>
        <taxon>Euteleostomi</taxon>
        <taxon>Actinopterygii</taxon>
        <taxon>Neopterygii</taxon>
        <taxon>Teleostei</taxon>
        <taxon>Neoteleostei</taxon>
        <taxon>Acanthomorphata</taxon>
        <taxon>Eupercaria</taxon>
        <taxon>Tetraodontiformes</taxon>
        <taxon>Tetradontoidea</taxon>
        <taxon>Tetraodontidae</taxon>
        <taxon>Takifugu</taxon>
    </lineage>
</organism>
<accession>A0A5C6P0V1</accession>